<feature type="transmembrane region" description="Helical" evidence="7">
    <location>
        <begin position="270"/>
        <end position="287"/>
    </location>
</feature>
<keyword evidence="5 7" id="KW-1133">Transmembrane helix</keyword>
<keyword evidence="4 7" id="KW-0812">Transmembrane</keyword>
<feature type="transmembrane region" description="Helical" evidence="7">
    <location>
        <begin position="435"/>
        <end position="458"/>
    </location>
</feature>
<evidence type="ECO:0000313" key="10">
    <source>
        <dbReference type="EMBL" id="MDQ2094911.1"/>
    </source>
</evidence>
<protein>
    <submittedName>
        <fullName evidence="10">ABC transporter permease</fullName>
    </submittedName>
</protein>
<accession>A0AAJ1X5W5</accession>
<dbReference type="Pfam" id="PF12704">
    <property type="entry name" value="MacB_PCD"/>
    <property type="match status" value="1"/>
</dbReference>
<evidence type="ECO:0000259" key="8">
    <source>
        <dbReference type="Pfam" id="PF02687"/>
    </source>
</evidence>
<dbReference type="Proteomes" id="UP001227162">
    <property type="component" value="Unassembled WGS sequence"/>
</dbReference>
<dbReference type="GO" id="GO:0044874">
    <property type="term" value="P:lipoprotein localization to outer membrane"/>
    <property type="evidence" value="ECO:0007669"/>
    <property type="project" value="TreeGrafter"/>
</dbReference>
<gene>
    <name evidence="10" type="ORF">NOI20_12380</name>
</gene>
<dbReference type="InterPro" id="IPR025857">
    <property type="entry name" value="MacB_PCD"/>
</dbReference>
<evidence type="ECO:0000256" key="7">
    <source>
        <dbReference type="SAM" id="Phobius"/>
    </source>
</evidence>
<reference evidence="10" key="1">
    <citation type="submission" date="2022-07" db="EMBL/GenBank/DDBJ databases">
        <authorList>
            <person name="Otstavnykh N."/>
            <person name="Isaeva M."/>
            <person name="Bystritskaya E."/>
        </authorList>
    </citation>
    <scope>NUCLEOTIDE SEQUENCE</scope>
    <source>
        <strain evidence="10">10Alg 79</strain>
    </source>
</reference>
<dbReference type="InterPro" id="IPR051447">
    <property type="entry name" value="Lipoprotein-release_system"/>
</dbReference>
<comment type="caution">
    <text evidence="10">The sequence shown here is derived from an EMBL/GenBank/DDBJ whole genome shotgun (WGS) entry which is preliminary data.</text>
</comment>
<evidence type="ECO:0000256" key="4">
    <source>
        <dbReference type="ARBA" id="ARBA00022692"/>
    </source>
</evidence>
<dbReference type="GO" id="GO:0098797">
    <property type="term" value="C:plasma membrane protein complex"/>
    <property type="evidence" value="ECO:0007669"/>
    <property type="project" value="TreeGrafter"/>
</dbReference>
<feature type="transmembrane region" description="Helical" evidence="7">
    <location>
        <begin position="20"/>
        <end position="41"/>
    </location>
</feature>
<dbReference type="PANTHER" id="PTHR30489:SF0">
    <property type="entry name" value="LIPOPROTEIN-RELEASING SYSTEM TRANSMEMBRANE PROTEIN LOLE"/>
    <property type="match status" value="1"/>
</dbReference>
<comment type="similarity">
    <text evidence="2">Belongs to the ABC-4 integral membrane protein family. LolC/E subfamily.</text>
</comment>
<dbReference type="InterPro" id="IPR003838">
    <property type="entry name" value="ABC3_permease_C"/>
</dbReference>
<sequence length="788" mass="84982">MVSPLDHKLLRDLMRMKGQAAAIAAVIAMGVLLQVMMGGLVNTLEETRKAYYDRYRLADVFASVTRAPERMLDRVAEIPGVAGAEARITGGALIDIAQGELPIRAQVVSLPDLGRPRLNDFYLTRGRAPDPGHDDEIMLLEGFATARGLSPGDRLVATMNGAKRAFRITGLAQSPEFLYTTAPGELVPDDTRYAVIWMRQAALAAAYDMRGAFNQALVVLDHGAEVDGVVDALDRLLDDYGASGAYGVALQASNRFVTQEIEGLSAVSKGIPPIFLAVAAFLLYIVISRMVQAEREQIGLLKAFGYTGWEVSLHYLKFVLLIAIIGAVLGSIGGIATGRAMAGFYQLYFKFPFIVFLLDPKSFLIGFVVSIAAASGGSLFVLRRVFALTPAVAMRPPAPVDYSGSRQIAGVLKRFLDQPSRMVLRRILRHPGRTAGSVIGISAGMALSVASLTLMHGFERTIDVTFTELDRSDMTLSFIQPISQNGAYALARVPGVLHVEPVREVPAILRNGLKTYNGALNGRVAHPILGRVVDDNTRPIAIRADGVIVARSLADILGLEAGDTLTVEVREGRRPVLRLPVIEVANTLMGAPVYMRIDALNRVLKEPGRISGAYITVDEAHEKGIIQAIKGMPKVAGVSQKESARNSLEELMNTGPGFMRYIMTIIAGIITFGVVYNAARIAYAERERDLASLRVIGFTRGEAAFVLLGEMGVVTLLALPLGLAMGFAIAHAMVSRFSTDIYQIPVDFSPSAYGAALLAVLIATLISGWLVKRDLDRADLVAALKTRE</sequence>
<keyword evidence="11" id="KW-1185">Reference proteome</keyword>
<feature type="transmembrane region" description="Helical" evidence="7">
    <location>
        <begin position="661"/>
        <end position="683"/>
    </location>
</feature>
<proteinExistence type="inferred from homology"/>
<reference evidence="10" key="2">
    <citation type="submission" date="2023-04" db="EMBL/GenBank/DDBJ databases">
        <title>'Rhodoalgimonas zhirmunskyi' gen. nov., isolated from a red alga.</title>
        <authorList>
            <person name="Nedashkovskaya O.I."/>
            <person name="Otstavnykh N.Y."/>
            <person name="Bystritskaya E.P."/>
            <person name="Balabanova L.A."/>
            <person name="Isaeva M.P."/>
        </authorList>
    </citation>
    <scope>NUCLEOTIDE SEQUENCE</scope>
    <source>
        <strain evidence="10">10Alg 79</strain>
    </source>
</reference>
<feature type="domain" description="ABC3 transporter permease C-terminal" evidence="8">
    <location>
        <begin position="274"/>
        <end position="389"/>
    </location>
</feature>
<evidence type="ECO:0000256" key="3">
    <source>
        <dbReference type="ARBA" id="ARBA00022475"/>
    </source>
</evidence>
<feature type="transmembrane region" description="Helical" evidence="7">
    <location>
        <begin position="318"/>
        <end position="342"/>
    </location>
</feature>
<evidence type="ECO:0000256" key="1">
    <source>
        <dbReference type="ARBA" id="ARBA00004651"/>
    </source>
</evidence>
<name>A0AAJ1X5W5_9RHOB</name>
<comment type="subcellular location">
    <subcellularLocation>
        <location evidence="1">Cell membrane</location>
        <topology evidence="1">Multi-pass membrane protein</topology>
    </subcellularLocation>
</comment>
<dbReference type="EMBL" id="JANFFA010000003">
    <property type="protein sequence ID" value="MDQ2094911.1"/>
    <property type="molecule type" value="Genomic_DNA"/>
</dbReference>
<feature type="domain" description="ABC3 transporter permease C-terminal" evidence="8">
    <location>
        <begin position="662"/>
        <end position="770"/>
    </location>
</feature>
<evidence type="ECO:0000313" key="11">
    <source>
        <dbReference type="Proteomes" id="UP001227162"/>
    </source>
</evidence>
<keyword evidence="6 7" id="KW-0472">Membrane</keyword>
<evidence type="ECO:0000256" key="5">
    <source>
        <dbReference type="ARBA" id="ARBA00022989"/>
    </source>
</evidence>
<dbReference type="Pfam" id="PF02687">
    <property type="entry name" value="FtsX"/>
    <property type="match status" value="2"/>
</dbReference>
<organism evidence="10 11">
    <name type="scientific">Rhodalgimonas zhirmunskyi</name>
    <dbReference type="NCBI Taxonomy" id="2964767"/>
    <lineage>
        <taxon>Bacteria</taxon>
        <taxon>Pseudomonadati</taxon>
        <taxon>Pseudomonadota</taxon>
        <taxon>Alphaproteobacteria</taxon>
        <taxon>Rhodobacterales</taxon>
        <taxon>Roseobacteraceae</taxon>
        <taxon>Rhodalgimonas</taxon>
    </lineage>
</organism>
<feature type="transmembrane region" description="Helical" evidence="7">
    <location>
        <begin position="362"/>
        <end position="382"/>
    </location>
</feature>
<feature type="transmembrane region" description="Helical" evidence="7">
    <location>
        <begin position="704"/>
        <end position="732"/>
    </location>
</feature>
<evidence type="ECO:0000256" key="6">
    <source>
        <dbReference type="ARBA" id="ARBA00023136"/>
    </source>
</evidence>
<dbReference type="PANTHER" id="PTHR30489">
    <property type="entry name" value="LIPOPROTEIN-RELEASING SYSTEM TRANSMEMBRANE PROTEIN LOLE"/>
    <property type="match status" value="1"/>
</dbReference>
<evidence type="ECO:0000259" key="9">
    <source>
        <dbReference type="Pfam" id="PF12704"/>
    </source>
</evidence>
<evidence type="ECO:0000256" key="2">
    <source>
        <dbReference type="ARBA" id="ARBA00005236"/>
    </source>
</evidence>
<keyword evidence="3" id="KW-1003">Cell membrane</keyword>
<feature type="domain" description="MacB-like periplasmic core" evidence="9">
    <location>
        <begin position="24"/>
        <end position="235"/>
    </location>
</feature>
<dbReference type="AlphaFoldDB" id="A0AAJ1X5W5"/>
<feature type="transmembrane region" description="Helical" evidence="7">
    <location>
        <begin position="752"/>
        <end position="771"/>
    </location>
</feature>